<dbReference type="AlphaFoldDB" id="A0A8J2NZA6"/>
<sequence>MDKKIGYNITLRDIRLNNEFGLSNVSYS</sequence>
<comment type="caution">
    <text evidence="1">The sequence shown here is derived from an EMBL/GenBank/DDBJ whole genome shotgun (WGS) entry which is preliminary data.</text>
</comment>
<name>A0A8J2NZA6_9HEXA</name>
<proteinExistence type="predicted"/>
<evidence type="ECO:0000313" key="2">
    <source>
        <dbReference type="Proteomes" id="UP000708208"/>
    </source>
</evidence>
<dbReference type="EMBL" id="CAJVCH010115068">
    <property type="protein sequence ID" value="CAG7724893.1"/>
    <property type="molecule type" value="Genomic_DNA"/>
</dbReference>
<reference evidence="1" key="1">
    <citation type="submission" date="2021-06" db="EMBL/GenBank/DDBJ databases">
        <authorList>
            <person name="Hodson N. C."/>
            <person name="Mongue J. A."/>
            <person name="Jaron S. K."/>
        </authorList>
    </citation>
    <scope>NUCLEOTIDE SEQUENCE</scope>
</reference>
<dbReference type="Proteomes" id="UP000708208">
    <property type="component" value="Unassembled WGS sequence"/>
</dbReference>
<gene>
    <name evidence="1" type="ORF">AFUS01_LOCUS13885</name>
</gene>
<organism evidence="1 2">
    <name type="scientific">Allacma fusca</name>
    <dbReference type="NCBI Taxonomy" id="39272"/>
    <lineage>
        <taxon>Eukaryota</taxon>
        <taxon>Metazoa</taxon>
        <taxon>Ecdysozoa</taxon>
        <taxon>Arthropoda</taxon>
        <taxon>Hexapoda</taxon>
        <taxon>Collembola</taxon>
        <taxon>Symphypleona</taxon>
        <taxon>Sminthuridae</taxon>
        <taxon>Allacma</taxon>
    </lineage>
</organism>
<evidence type="ECO:0000313" key="1">
    <source>
        <dbReference type="EMBL" id="CAG7724893.1"/>
    </source>
</evidence>
<feature type="non-terminal residue" evidence="1">
    <location>
        <position position="1"/>
    </location>
</feature>
<accession>A0A8J2NZA6</accession>
<keyword evidence="2" id="KW-1185">Reference proteome</keyword>
<protein>
    <submittedName>
        <fullName evidence="1">Uncharacterized protein</fullName>
    </submittedName>
</protein>